<dbReference type="InterPro" id="IPR001025">
    <property type="entry name" value="BAH_dom"/>
</dbReference>
<protein>
    <recommendedName>
        <fullName evidence="2">BAH domain-containing protein</fullName>
    </recommendedName>
</protein>
<proteinExistence type="predicted"/>
<feature type="domain" description="BAH" evidence="2">
    <location>
        <begin position="151"/>
        <end position="284"/>
    </location>
</feature>
<organism evidence="3 4">
    <name type="scientific">Patellaria atrata CBS 101060</name>
    <dbReference type="NCBI Taxonomy" id="1346257"/>
    <lineage>
        <taxon>Eukaryota</taxon>
        <taxon>Fungi</taxon>
        <taxon>Dikarya</taxon>
        <taxon>Ascomycota</taxon>
        <taxon>Pezizomycotina</taxon>
        <taxon>Dothideomycetes</taxon>
        <taxon>Dothideomycetes incertae sedis</taxon>
        <taxon>Patellariales</taxon>
        <taxon>Patellariaceae</taxon>
        <taxon>Patellaria</taxon>
    </lineage>
</organism>
<dbReference type="InterPro" id="IPR013083">
    <property type="entry name" value="Znf_RING/FYVE/PHD"/>
</dbReference>
<dbReference type="Gene3D" id="3.30.40.10">
    <property type="entry name" value="Zinc/RING finger domain, C3HC4 (zinc finger)"/>
    <property type="match status" value="1"/>
</dbReference>
<reference evidence="3" key="1">
    <citation type="journal article" date="2020" name="Stud. Mycol.">
        <title>101 Dothideomycetes genomes: a test case for predicting lifestyles and emergence of pathogens.</title>
        <authorList>
            <person name="Haridas S."/>
            <person name="Albert R."/>
            <person name="Binder M."/>
            <person name="Bloem J."/>
            <person name="Labutti K."/>
            <person name="Salamov A."/>
            <person name="Andreopoulos B."/>
            <person name="Baker S."/>
            <person name="Barry K."/>
            <person name="Bills G."/>
            <person name="Bluhm B."/>
            <person name="Cannon C."/>
            <person name="Castanera R."/>
            <person name="Culley D."/>
            <person name="Daum C."/>
            <person name="Ezra D."/>
            <person name="Gonzalez J."/>
            <person name="Henrissat B."/>
            <person name="Kuo A."/>
            <person name="Liang C."/>
            <person name="Lipzen A."/>
            <person name="Lutzoni F."/>
            <person name="Magnuson J."/>
            <person name="Mondo S."/>
            <person name="Nolan M."/>
            <person name="Ohm R."/>
            <person name="Pangilinan J."/>
            <person name="Park H.-J."/>
            <person name="Ramirez L."/>
            <person name="Alfaro M."/>
            <person name="Sun H."/>
            <person name="Tritt A."/>
            <person name="Yoshinaga Y."/>
            <person name="Zwiers L.-H."/>
            <person name="Turgeon B."/>
            <person name="Goodwin S."/>
            <person name="Spatafora J."/>
            <person name="Crous P."/>
            <person name="Grigoriev I."/>
        </authorList>
    </citation>
    <scope>NUCLEOTIDE SEQUENCE</scope>
    <source>
        <strain evidence="3">CBS 101060</strain>
    </source>
</reference>
<feature type="region of interest" description="Disordered" evidence="1">
    <location>
        <begin position="1"/>
        <end position="112"/>
    </location>
</feature>
<accession>A0A9P4VQ50</accession>
<dbReference type="SUPFAM" id="SSF57903">
    <property type="entry name" value="FYVE/PHD zinc finger"/>
    <property type="match status" value="1"/>
</dbReference>
<dbReference type="AlphaFoldDB" id="A0A9P4VQ50"/>
<dbReference type="Proteomes" id="UP000799429">
    <property type="component" value="Unassembled WGS sequence"/>
</dbReference>
<dbReference type="PROSITE" id="PS51038">
    <property type="entry name" value="BAH"/>
    <property type="match status" value="1"/>
</dbReference>
<evidence type="ECO:0000256" key="1">
    <source>
        <dbReference type="SAM" id="MobiDB-lite"/>
    </source>
</evidence>
<dbReference type="EMBL" id="MU006104">
    <property type="protein sequence ID" value="KAF2836174.1"/>
    <property type="molecule type" value="Genomic_DNA"/>
</dbReference>
<keyword evidence="4" id="KW-1185">Reference proteome</keyword>
<evidence type="ECO:0000259" key="2">
    <source>
        <dbReference type="PROSITE" id="PS51038"/>
    </source>
</evidence>
<dbReference type="InterPro" id="IPR011011">
    <property type="entry name" value="Znf_FYVE_PHD"/>
</dbReference>
<dbReference type="GO" id="GO:0003682">
    <property type="term" value="F:chromatin binding"/>
    <property type="evidence" value="ECO:0007669"/>
    <property type="project" value="InterPro"/>
</dbReference>
<feature type="compositionally biased region" description="Low complexity" evidence="1">
    <location>
        <begin position="88"/>
        <end position="99"/>
    </location>
</feature>
<gene>
    <name evidence="3" type="ORF">M501DRAFT_1018982</name>
</gene>
<name>A0A9P4VQ50_9PEZI</name>
<evidence type="ECO:0000313" key="4">
    <source>
        <dbReference type="Proteomes" id="UP000799429"/>
    </source>
</evidence>
<evidence type="ECO:0000313" key="3">
    <source>
        <dbReference type="EMBL" id="KAF2836174.1"/>
    </source>
</evidence>
<dbReference type="Pfam" id="PF01426">
    <property type="entry name" value="BAH"/>
    <property type="match status" value="1"/>
</dbReference>
<dbReference type="OrthoDB" id="10259622at2759"/>
<dbReference type="InterPro" id="IPR043151">
    <property type="entry name" value="BAH_sf"/>
</dbReference>
<sequence>MTNSVKNPAPQTPSTPNQSVLDKQLQSRPVPQSEAKGASPPPRNPPPASQSSTKRTKVCNIKGHPHSPAQVDWDTVPQDFEFKLVQQPLSTPKPNPTTKTSKKRKHDDTDATEVLEEPDHFNSGVTSKYTISPATYWEKARKYKKFTIEREEFETQCYVYVKQEEDTSAPSTTNGGADPPDRLTDWVARVLEIRGGDTAHVYLRVYWMYRPEDLPAGRQPYHGRREVIASNDMQIIDAKSVQGRANVVRWDESNDDDDAWMADDEPLYWRQYYDKLSGQLSNPRTHCTCATPHKPEHPLLRCSTCATWLHATCLLRFSLRRIYTSRSLALPARIASPSPHFNKRSKKRHSAPALYDYLAVGKLGKDESGVAFTARLDMKGDERVDSGVATDVDKDGSEQVDKDVDKDSSGARKEKTKIKIVEVFDGVEKSAWDEEVQCLKCESLIE</sequence>
<dbReference type="CDD" id="cd04370">
    <property type="entry name" value="BAH"/>
    <property type="match status" value="1"/>
</dbReference>
<dbReference type="SMART" id="SM00439">
    <property type="entry name" value="BAH"/>
    <property type="match status" value="1"/>
</dbReference>
<feature type="region of interest" description="Disordered" evidence="1">
    <location>
        <begin position="387"/>
        <end position="413"/>
    </location>
</feature>
<dbReference type="CDD" id="cd15489">
    <property type="entry name" value="PHD_SF"/>
    <property type="match status" value="1"/>
</dbReference>
<dbReference type="Gene3D" id="2.30.30.490">
    <property type="match status" value="1"/>
</dbReference>
<feature type="compositionally biased region" description="Polar residues" evidence="1">
    <location>
        <begin position="12"/>
        <end position="30"/>
    </location>
</feature>
<comment type="caution">
    <text evidence="3">The sequence shown here is derived from an EMBL/GenBank/DDBJ whole genome shotgun (WGS) entry which is preliminary data.</text>
</comment>
<dbReference type="PANTHER" id="PTHR46364">
    <property type="entry name" value="OS08G0421900 PROTEIN"/>
    <property type="match status" value="1"/>
</dbReference>
<feature type="compositionally biased region" description="Pro residues" evidence="1">
    <location>
        <begin position="39"/>
        <end position="48"/>
    </location>
</feature>